<dbReference type="Proteomes" id="UP001497535">
    <property type="component" value="Unassembled WGS sequence"/>
</dbReference>
<accession>A0ACB0YEA6</accession>
<organism evidence="1 2">
    <name type="scientific">Meloidogyne enterolobii</name>
    <name type="common">Root-knot nematode worm</name>
    <name type="synonym">Meloidogyne mayaguensis</name>
    <dbReference type="NCBI Taxonomy" id="390850"/>
    <lineage>
        <taxon>Eukaryota</taxon>
        <taxon>Metazoa</taxon>
        <taxon>Ecdysozoa</taxon>
        <taxon>Nematoda</taxon>
        <taxon>Chromadorea</taxon>
        <taxon>Rhabditida</taxon>
        <taxon>Tylenchina</taxon>
        <taxon>Tylenchomorpha</taxon>
        <taxon>Tylenchoidea</taxon>
        <taxon>Meloidogynidae</taxon>
        <taxon>Meloidogyninae</taxon>
        <taxon>Meloidogyne</taxon>
    </lineage>
</organism>
<proteinExistence type="predicted"/>
<dbReference type="EMBL" id="CAVMJV010000010">
    <property type="protein sequence ID" value="CAK5043152.1"/>
    <property type="molecule type" value="Genomic_DNA"/>
</dbReference>
<reference evidence="1" key="1">
    <citation type="submission" date="2023-11" db="EMBL/GenBank/DDBJ databases">
        <authorList>
            <person name="Poullet M."/>
        </authorList>
    </citation>
    <scope>NUCLEOTIDE SEQUENCE</scope>
    <source>
        <strain evidence="1">E1834</strain>
    </source>
</reference>
<keyword evidence="2" id="KW-1185">Reference proteome</keyword>
<gene>
    <name evidence="1" type="ORF">MENTE1834_LOCUS11077</name>
</gene>
<evidence type="ECO:0000313" key="1">
    <source>
        <dbReference type="EMBL" id="CAK5043152.1"/>
    </source>
</evidence>
<name>A0ACB0YEA6_MELEN</name>
<protein>
    <submittedName>
        <fullName evidence="1">Uncharacterized protein</fullName>
    </submittedName>
</protein>
<comment type="caution">
    <text evidence="1">The sequence shown here is derived from an EMBL/GenBank/DDBJ whole genome shotgun (WGS) entry which is preliminary data.</text>
</comment>
<sequence>MYEYAPRPNCSLNKPDCGSKYLFCDLSHGTPHCAAKARPGGDCKGFTKGLKLFLN</sequence>
<evidence type="ECO:0000313" key="2">
    <source>
        <dbReference type="Proteomes" id="UP001497535"/>
    </source>
</evidence>